<evidence type="ECO:0000313" key="2">
    <source>
        <dbReference type="Proteomes" id="UP000827976"/>
    </source>
</evidence>
<dbReference type="EMBL" id="CM037019">
    <property type="protein sequence ID" value="KAH7672173.1"/>
    <property type="molecule type" value="Genomic_DNA"/>
</dbReference>
<reference evidence="2" key="1">
    <citation type="journal article" date="2022" name="Nat. Commun.">
        <title>Chromosome evolution and the genetic basis of agronomically important traits in greater yam.</title>
        <authorList>
            <person name="Bredeson J.V."/>
            <person name="Lyons J.B."/>
            <person name="Oniyinde I.O."/>
            <person name="Okereke N.R."/>
            <person name="Kolade O."/>
            <person name="Nnabue I."/>
            <person name="Nwadili C.O."/>
            <person name="Hribova E."/>
            <person name="Parker M."/>
            <person name="Nwogha J."/>
            <person name="Shu S."/>
            <person name="Carlson J."/>
            <person name="Kariba R."/>
            <person name="Muthemba S."/>
            <person name="Knop K."/>
            <person name="Barton G.J."/>
            <person name="Sherwood A.V."/>
            <person name="Lopez-Montes A."/>
            <person name="Asiedu R."/>
            <person name="Jamnadass R."/>
            <person name="Muchugi A."/>
            <person name="Goodstein D."/>
            <person name="Egesi C.N."/>
            <person name="Featherston J."/>
            <person name="Asfaw A."/>
            <person name="Simpson G.G."/>
            <person name="Dolezel J."/>
            <person name="Hendre P.S."/>
            <person name="Van Deynze A."/>
            <person name="Kumar P.L."/>
            <person name="Obidiegwu J.E."/>
            <person name="Bhattacharjee R."/>
            <person name="Rokhsar D.S."/>
        </authorList>
    </citation>
    <scope>NUCLEOTIDE SEQUENCE [LARGE SCALE GENOMIC DNA]</scope>
    <source>
        <strain evidence="2">cv. TDa95/00328</strain>
    </source>
</reference>
<organism evidence="1 2">
    <name type="scientific">Dioscorea alata</name>
    <name type="common">Purple yam</name>
    <dbReference type="NCBI Taxonomy" id="55571"/>
    <lineage>
        <taxon>Eukaryota</taxon>
        <taxon>Viridiplantae</taxon>
        <taxon>Streptophyta</taxon>
        <taxon>Embryophyta</taxon>
        <taxon>Tracheophyta</taxon>
        <taxon>Spermatophyta</taxon>
        <taxon>Magnoliopsida</taxon>
        <taxon>Liliopsida</taxon>
        <taxon>Dioscoreales</taxon>
        <taxon>Dioscoreaceae</taxon>
        <taxon>Dioscorea</taxon>
    </lineage>
</organism>
<name>A0ACB7VEH6_DIOAL</name>
<evidence type="ECO:0000313" key="1">
    <source>
        <dbReference type="EMBL" id="KAH7672173.1"/>
    </source>
</evidence>
<protein>
    <submittedName>
        <fullName evidence="1">Uncharacterized protein</fullName>
    </submittedName>
</protein>
<keyword evidence="2" id="KW-1185">Reference proteome</keyword>
<accession>A0ACB7VEH6</accession>
<comment type="caution">
    <text evidence="1">The sequence shown here is derived from an EMBL/GenBank/DDBJ whole genome shotgun (WGS) entry which is preliminary data.</text>
</comment>
<gene>
    <name evidence="1" type="ORF">IHE45_09G036800</name>
</gene>
<sequence>MHVKSFGELVECSEVLGDLVKFSSRGIIRLPKFEMAMTKAKTNQKPVLSEDDAHIVTMSSSLKFYT</sequence>
<proteinExistence type="predicted"/>
<dbReference type="Proteomes" id="UP000827976">
    <property type="component" value="Chromosome 9"/>
</dbReference>